<protein>
    <recommendedName>
        <fullName evidence="5">Lipoprotein</fullName>
    </recommendedName>
</protein>
<evidence type="ECO:0000256" key="2">
    <source>
        <dbReference type="SAM" id="SignalP"/>
    </source>
</evidence>
<organism evidence="3 4">
    <name type="scientific">Virgibacillus salinus</name>
    <dbReference type="NCBI Taxonomy" id="553311"/>
    <lineage>
        <taxon>Bacteria</taxon>
        <taxon>Bacillati</taxon>
        <taxon>Bacillota</taxon>
        <taxon>Bacilli</taxon>
        <taxon>Bacillales</taxon>
        <taxon>Bacillaceae</taxon>
        <taxon>Virgibacillus</taxon>
    </lineage>
</organism>
<dbReference type="RefSeq" id="WP_092492786.1">
    <property type="nucleotide sequence ID" value="NZ_FNKD01000002.1"/>
</dbReference>
<evidence type="ECO:0000256" key="1">
    <source>
        <dbReference type="SAM" id="MobiDB-lite"/>
    </source>
</evidence>
<gene>
    <name evidence="3" type="ORF">SAMN05216231_1956</name>
</gene>
<dbReference type="Proteomes" id="UP000199444">
    <property type="component" value="Unassembled WGS sequence"/>
</dbReference>
<feature type="compositionally biased region" description="Basic and acidic residues" evidence="1">
    <location>
        <begin position="35"/>
        <end position="61"/>
    </location>
</feature>
<proteinExistence type="predicted"/>
<dbReference type="AlphaFoldDB" id="A0A1H1BWV0"/>
<sequence>MKKISVTFTLLLSIILILSACKGVEQEQESQGSEPETKTKNDEVAQKTEKQNDEEGSEFHTEIPSIKKISADGLNIVLDNSYQEICWNDCDDDRTYNYPDIHSGDVEVGDSILIDWRDMKPSPTEIILIQVNSSGEEISKKNINTDSSTLNIQVGEEEIGKQYAIQFIWKDGEQLKGHSMLNYKLK</sequence>
<feature type="chain" id="PRO_5038398890" description="Lipoprotein" evidence="2">
    <location>
        <begin position="23"/>
        <end position="186"/>
    </location>
</feature>
<dbReference type="PROSITE" id="PS51257">
    <property type="entry name" value="PROKAR_LIPOPROTEIN"/>
    <property type="match status" value="1"/>
</dbReference>
<dbReference type="EMBL" id="FNKD01000002">
    <property type="protein sequence ID" value="SDQ56437.1"/>
    <property type="molecule type" value="Genomic_DNA"/>
</dbReference>
<feature type="region of interest" description="Disordered" evidence="1">
    <location>
        <begin position="27"/>
        <end position="63"/>
    </location>
</feature>
<name>A0A1H1BWV0_9BACI</name>
<keyword evidence="4" id="KW-1185">Reference proteome</keyword>
<reference evidence="3 4" key="1">
    <citation type="submission" date="2016-10" db="EMBL/GenBank/DDBJ databases">
        <authorList>
            <person name="de Groot N.N."/>
        </authorList>
    </citation>
    <scope>NUCLEOTIDE SEQUENCE [LARGE SCALE GENOMIC DNA]</scope>
    <source>
        <strain evidence="3 4">CGMCC 1.10449</strain>
    </source>
</reference>
<evidence type="ECO:0000313" key="4">
    <source>
        <dbReference type="Proteomes" id="UP000199444"/>
    </source>
</evidence>
<accession>A0A1H1BWV0</accession>
<keyword evidence="2" id="KW-0732">Signal</keyword>
<feature type="signal peptide" evidence="2">
    <location>
        <begin position="1"/>
        <end position="22"/>
    </location>
</feature>
<evidence type="ECO:0008006" key="5">
    <source>
        <dbReference type="Google" id="ProtNLM"/>
    </source>
</evidence>
<evidence type="ECO:0000313" key="3">
    <source>
        <dbReference type="EMBL" id="SDQ56437.1"/>
    </source>
</evidence>